<accession>A0A4R2JEQ7</accession>
<organism evidence="1 2">
    <name type="scientific">Actinocrispum wychmicini</name>
    <dbReference type="NCBI Taxonomy" id="1213861"/>
    <lineage>
        <taxon>Bacteria</taxon>
        <taxon>Bacillati</taxon>
        <taxon>Actinomycetota</taxon>
        <taxon>Actinomycetes</taxon>
        <taxon>Pseudonocardiales</taxon>
        <taxon>Pseudonocardiaceae</taxon>
        <taxon>Actinocrispum</taxon>
    </lineage>
</organism>
<evidence type="ECO:0000313" key="1">
    <source>
        <dbReference type="EMBL" id="TCO58163.1"/>
    </source>
</evidence>
<proteinExistence type="predicted"/>
<dbReference type="EMBL" id="SLWS01000005">
    <property type="protein sequence ID" value="TCO58163.1"/>
    <property type="molecule type" value="Genomic_DNA"/>
</dbReference>
<reference evidence="1 2" key="1">
    <citation type="submission" date="2019-03" db="EMBL/GenBank/DDBJ databases">
        <title>Genomic Encyclopedia of Type Strains, Phase IV (KMG-IV): sequencing the most valuable type-strain genomes for metagenomic binning, comparative biology and taxonomic classification.</title>
        <authorList>
            <person name="Goeker M."/>
        </authorList>
    </citation>
    <scope>NUCLEOTIDE SEQUENCE [LARGE SCALE GENOMIC DNA]</scope>
    <source>
        <strain evidence="1 2">DSM 45934</strain>
    </source>
</reference>
<evidence type="ECO:0000313" key="2">
    <source>
        <dbReference type="Proteomes" id="UP000295680"/>
    </source>
</evidence>
<dbReference type="Proteomes" id="UP000295680">
    <property type="component" value="Unassembled WGS sequence"/>
</dbReference>
<sequence length="113" mass="12017">MATSTSVRWTASGVRSSCEAFATNLVWLSNAVASRSSMVSNVLASSLSSSSGPSMLIRRLRFSAPSRRAVAVIECTGRSTRPAMYHAATVAITPAMIRATNDVHTIVDTVEVR</sequence>
<dbReference type="AlphaFoldDB" id="A0A4R2JEQ7"/>
<protein>
    <submittedName>
        <fullName evidence="1">Uncharacterized protein</fullName>
    </submittedName>
</protein>
<gene>
    <name evidence="1" type="ORF">EV192_105228</name>
</gene>
<comment type="caution">
    <text evidence="1">The sequence shown here is derived from an EMBL/GenBank/DDBJ whole genome shotgun (WGS) entry which is preliminary data.</text>
</comment>
<keyword evidence="2" id="KW-1185">Reference proteome</keyword>
<name>A0A4R2JEQ7_9PSEU</name>